<proteinExistence type="predicted"/>
<accession>A0AAD6WWT8</accession>
<dbReference type="EMBL" id="JARJCM010000122">
    <property type="protein sequence ID" value="KAJ7027590.1"/>
    <property type="molecule type" value="Genomic_DNA"/>
</dbReference>
<evidence type="ECO:0000313" key="2">
    <source>
        <dbReference type="EMBL" id="KAJ7027590.1"/>
    </source>
</evidence>
<organism evidence="2 3">
    <name type="scientific">Mycena alexandri</name>
    <dbReference type="NCBI Taxonomy" id="1745969"/>
    <lineage>
        <taxon>Eukaryota</taxon>
        <taxon>Fungi</taxon>
        <taxon>Dikarya</taxon>
        <taxon>Basidiomycota</taxon>
        <taxon>Agaricomycotina</taxon>
        <taxon>Agaricomycetes</taxon>
        <taxon>Agaricomycetidae</taxon>
        <taxon>Agaricales</taxon>
        <taxon>Marasmiineae</taxon>
        <taxon>Mycenaceae</taxon>
        <taxon>Mycena</taxon>
    </lineage>
</organism>
<feature type="compositionally biased region" description="Polar residues" evidence="1">
    <location>
        <begin position="82"/>
        <end position="105"/>
    </location>
</feature>
<dbReference type="AlphaFoldDB" id="A0AAD6WWT8"/>
<feature type="compositionally biased region" description="Polar residues" evidence="1">
    <location>
        <begin position="28"/>
        <end position="54"/>
    </location>
</feature>
<gene>
    <name evidence="2" type="ORF">C8F04DRAFT_1266830</name>
</gene>
<evidence type="ECO:0000313" key="3">
    <source>
        <dbReference type="Proteomes" id="UP001218188"/>
    </source>
</evidence>
<feature type="region of interest" description="Disordered" evidence="1">
    <location>
        <begin position="1"/>
        <end position="110"/>
    </location>
</feature>
<keyword evidence="3" id="KW-1185">Reference proteome</keyword>
<dbReference type="Proteomes" id="UP001218188">
    <property type="component" value="Unassembled WGS sequence"/>
</dbReference>
<protein>
    <submittedName>
        <fullName evidence="2">Uncharacterized protein</fullName>
    </submittedName>
</protein>
<sequence length="387" mass="41141">MSTPADATKAIRKKAAISADPPKPRNPTMPTRRSTRSVSTPNVLSPNPLVSSVTRDLAELAVETQPTAGATPAAGEGGSDAGTASSLPPLQTVSNSSVTDATESVSVDGAEDSAAAAAARANSLRSMYVGTLLRATNSRMVEIPDEEDFDHRGSVIDSSSRAVLELIETIPATSQDGSDIPTSRAIAEAVNGLKALQHAPAESNTVSQSMNGRAEDIATNPTSQVVNHGEDAGGNPVDFNESVTAALVAGRGHLRIFVSLAKHLDIFDEDLETSLARYHPVLDPNQDDDPLLPYGAEDGGMPGKTLEETKLLRDTVTRWTLPHGQWDWSSLDEGVQEFASLRMTFSDINGYHSKSGSTLFSLNHHTLDRIAQLTLVVHQILKALYEF</sequence>
<name>A0AAD6WWT8_9AGAR</name>
<reference evidence="2" key="1">
    <citation type="submission" date="2023-03" db="EMBL/GenBank/DDBJ databases">
        <title>Massive genome expansion in bonnet fungi (Mycena s.s.) driven by repeated elements and novel gene families across ecological guilds.</title>
        <authorList>
            <consortium name="Lawrence Berkeley National Laboratory"/>
            <person name="Harder C.B."/>
            <person name="Miyauchi S."/>
            <person name="Viragh M."/>
            <person name="Kuo A."/>
            <person name="Thoen E."/>
            <person name="Andreopoulos B."/>
            <person name="Lu D."/>
            <person name="Skrede I."/>
            <person name="Drula E."/>
            <person name="Henrissat B."/>
            <person name="Morin E."/>
            <person name="Kohler A."/>
            <person name="Barry K."/>
            <person name="LaButti K."/>
            <person name="Morin E."/>
            <person name="Salamov A."/>
            <person name="Lipzen A."/>
            <person name="Mereny Z."/>
            <person name="Hegedus B."/>
            <person name="Baldrian P."/>
            <person name="Stursova M."/>
            <person name="Weitz H."/>
            <person name="Taylor A."/>
            <person name="Grigoriev I.V."/>
            <person name="Nagy L.G."/>
            <person name="Martin F."/>
            <person name="Kauserud H."/>
        </authorList>
    </citation>
    <scope>NUCLEOTIDE SEQUENCE</scope>
    <source>
        <strain evidence="2">CBHHK200</strain>
    </source>
</reference>
<comment type="caution">
    <text evidence="2">The sequence shown here is derived from an EMBL/GenBank/DDBJ whole genome shotgun (WGS) entry which is preliminary data.</text>
</comment>
<evidence type="ECO:0000256" key="1">
    <source>
        <dbReference type="SAM" id="MobiDB-lite"/>
    </source>
</evidence>